<evidence type="ECO:0000256" key="5">
    <source>
        <dbReference type="ARBA" id="ARBA00022741"/>
    </source>
</evidence>
<dbReference type="GO" id="GO:0005829">
    <property type="term" value="C:cytosol"/>
    <property type="evidence" value="ECO:0007669"/>
    <property type="project" value="TreeGrafter"/>
</dbReference>
<feature type="region of interest" description="Disordered" evidence="8">
    <location>
        <begin position="25"/>
        <end position="129"/>
    </location>
</feature>
<feature type="compositionally biased region" description="Low complexity" evidence="8">
    <location>
        <begin position="173"/>
        <end position="183"/>
    </location>
</feature>
<dbReference type="FunFam" id="2.40.30.10:FF:000007">
    <property type="entry name" value="Translation initiation factor IF-2"/>
    <property type="match status" value="1"/>
</dbReference>
<feature type="compositionally biased region" description="Pro residues" evidence="8">
    <location>
        <begin position="241"/>
        <end position="262"/>
    </location>
</feature>
<comment type="similarity">
    <text evidence="2">Belongs to the TRAFAC class translation factor GTPase superfamily. Classic translation factor GTPase family. IF-2 subfamily.</text>
</comment>
<dbReference type="SUPFAM" id="SSF50447">
    <property type="entry name" value="Translation proteins"/>
    <property type="match status" value="2"/>
</dbReference>
<dbReference type="InterPro" id="IPR023115">
    <property type="entry name" value="TIF_IF2_dom3"/>
</dbReference>
<dbReference type="PROSITE" id="PS01176">
    <property type="entry name" value="IF2"/>
    <property type="match status" value="1"/>
</dbReference>
<dbReference type="EMBL" id="CAEZWE010000017">
    <property type="protein sequence ID" value="CAB4648337.1"/>
    <property type="molecule type" value="Genomic_DNA"/>
</dbReference>
<dbReference type="FunFam" id="2.40.30.10:FF:000008">
    <property type="entry name" value="Translation initiation factor IF-2"/>
    <property type="match status" value="1"/>
</dbReference>
<sequence length="999" mass="105502">MPAKKIRIAELAKELGLSNKEALDLSKSMGIDVRNVSSSMEDAQADRVRRKAEREGLKRDVQPEEEKPVKKKAPAKKAAAKKADAESDGDTDTAAPAKKTAAKKAPAKKAAAKKAEPVSVEPEVAPTPVAPVVAEAPVVVETPPAPVAPEPVVERPVEVVAPVVPEPVREPEAPAAPERPAASSGGESRVISSGRPSPTTGTPRPPINQPPTMRPAPPAGRPPASFPPGMPPRTGGAPSSRPIPPPPGPMSPSGRPIPPPPGQRMAPGSAPAGRTGAGFRPGPGSRPGPGGPRTGPGGPRTGPGGPRPGGPGGPRTGPGGPRPGGPGGPRPGFGPRPGGAGGPGGPRPGGAPGGGGPGGAPGGGGPGGPRNGQRRAPRKKSRARRRREFEELQPQFTQYTNSNAPVPVGTIVVERGSSAQEFAPKLNRTAADVVRFLLEHGEMITATMSLGDEQMELFALEVGAEIILVDPGQQEEMELQALFDDSDDDDEELLQPRPPVITVMGHVDHGKTTLLDRIREANVVAGEAGGITQHIGAYQVVKDGKKITFIDTPGHAAFSKMRMRGAQVTDIVVLMVAADDGVMPQTIEAINHARAAEVPIIVAVNKIDKENADPQRVLSQLAEYELVPEAWGGDTIVVEMSAQQNLGVDDLLEQLNVVAELEDLQANPDGRAKGIVLEANLDIGRGPVATVLVDKGTLKVGDPIVAGAAWGKVRALINERGEQIKEAGPSTPVQVLGLSMTPQAGDEFRAAPDEKTARVVAESREQRMRVLNQRGDARVQRGVKLEDIFTQIQAGEVATLNLVIKADVHGSLEAVTESLRKMERDEVKVAFVHRGVGGITENDITLAAATNATLIGFNVRPDRKSRDLAESEHVEIRTYEIIYKLLEDMERAMLGLLAPEFEEVVTGEAEVREIFRVPKLGAIAGCFVRTGTITRGTKVRFLREGTIIWKGSIQSLRRFKDDVREVREGFECGIGLSDFQDLKPGDLIETFEEREIART</sequence>
<organism evidence="10">
    <name type="scientific">freshwater metagenome</name>
    <dbReference type="NCBI Taxonomy" id="449393"/>
    <lineage>
        <taxon>unclassified sequences</taxon>
        <taxon>metagenomes</taxon>
        <taxon>ecological metagenomes</taxon>
    </lineage>
</organism>
<evidence type="ECO:0000256" key="6">
    <source>
        <dbReference type="ARBA" id="ARBA00022917"/>
    </source>
</evidence>
<dbReference type="InterPro" id="IPR015760">
    <property type="entry name" value="TIF_IF2"/>
</dbReference>
<dbReference type="PANTHER" id="PTHR43381">
    <property type="entry name" value="TRANSLATION INITIATION FACTOR IF-2-RELATED"/>
    <property type="match status" value="1"/>
</dbReference>
<dbReference type="CDD" id="cd01887">
    <property type="entry name" value="IF2_eIF5B"/>
    <property type="match status" value="1"/>
</dbReference>
<keyword evidence="6" id="KW-0648">Protein biosynthesis</keyword>
<dbReference type="FunFam" id="3.40.50.10050:FF:000001">
    <property type="entry name" value="Translation initiation factor IF-2"/>
    <property type="match status" value="1"/>
</dbReference>
<dbReference type="InterPro" id="IPR053905">
    <property type="entry name" value="EF-G-like_DII"/>
</dbReference>
<protein>
    <submittedName>
        <fullName evidence="10">Unannotated protein</fullName>
    </submittedName>
</protein>
<dbReference type="InterPro" id="IPR005225">
    <property type="entry name" value="Small_GTP-bd"/>
</dbReference>
<dbReference type="Pfam" id="PF00009">
    <property type="entry name" value="GTP_EFTU"/>
    <property type="match status" value="1"/>
</dbReference>
<feature type="compositionally biased region" description="Pro residues" evidence="8">
    <location>
        <begin position="203"/>
        <end position="231"/>
    </location>
</feature>
<dbReference type="InterPro" id="IPR006847">
    <property type="entry name" value="IF2_N"/>
</dbReference>
<dbReference type="SUPFAM" id="SSF52540">
    <property type="entry name" value="P-loop containing nucleoside triphosphate hydrolases"/>
    <property type="match status" value="1"/>
</dbReference>
<dbReference type="InterPro" id="IPR004161">
    <property type="entry name" value="EFTu-like_2"/>
</dbReference>
<dbReference type="AlphaFoldDB" id="A0A6J6KEZ8"/>
<evidence type="ECO:0000256" key="1">
    <source>
        <dbReference type="ARBA" id="ARBA00004496"/>
    </source>
</evidence>
<dbReference type="PROSITE" id="PS51722">
    <property type="entry name" value="G_TR_2"/>
    <property type="match status" value="1"/>
</dbReference>
<dbReference type="Pfam" id="PF11987">
    <property type="entry name" value="IF-2"/>
    <property type="match status" value="1"/>
</dbReference>
<dbReference type="Pfam" id="PF22042">
    <property type="entry name" value="EF-G_D2"/>
    <property type="match status" value="1"/>
</dbReference>
<dbReference type="InterPro" id="IPR009000">
    <property type="entry name" value="Transl_B-barrel_sf"/>
</dbReference>
<comment type="subcellular location">
    <subcellularLocation>
        <location evidence="1">Cytoplasm</location>
    </subcellularLocation>
</comment>
<dbReference type="FunFam" id="3.40.50.300:FF:000019">
    <property type="entry name" value="Translation initiation factor IF-2"/>
    <property type="match status" value="1"/>
</dbReference>
<evidence type="ECO:0000259" key="9">
    <source>
        <dbReference type="PROSITE" id="PS51722"/>
    </source>
</evidence>
<dbReference type="NCBIfam" id="TIGR00231">
    <property type="entry name" value="small_GTP"/>
    <property type="match status" value="1"/>
</dbReference>
<dbReference type="CDD" id="cd03692">
    <property type="entry name" value="mtIF2_IVc"/>
    <property type="match status" value="1"/>
</dbReference>
<dbReference type="Pfam" id="PF04760">
    <property type="entry name" value="IF2_N"/>
    <property type="match status" value="1"/>
</dbReference>
<name>A0A6J6KEZ8_9ZZZZ</name>
<dbReference type="GO" id="GO:0003743">
    <property type="term" value="F:translation initiation factor activity"/>
    <property type="evidence" value="ECO:0007669"/>
    <property type="project" value="UniProtKB-KW"/>
</dbReference>
<gene>
    <name evidence="10" type="ORF">UFOPK2169_00594</name>
</gene>
<feature type="compositionally biased region" description="Basic residues" evidence="8">
    <location>
        <begin position="69"/>
        <end position="80"/>
    </location>
</feature>
<evidence type="ECO:0000256" key="4">
    <source>
        <dbReference type="ARBA" id="ARBA00022540"/>
    </source>
</evidence>
<evidence type="ECO:0000256" key="3">
    <source>
        <dbReference type="ARBA" id="ARBA00022490"/>
    </source>
</evidence>
<dbReference type="Gene3D" id="3.40.50.10050">
    <property type="entry name" value="Translation initiation factor IF- 2, domain 3"/>
    <property type="match status" value="1"/>
</dbReference>
<accession>A0A6J6KEZ8</accession>
<evidence type="ECO:0000256" key="8">
    <source>
        <dbReference type="SAM" id="MobiDB-lite"/>
    </source>
</evidence>
<dbReference type="PANTHER" id="PTHR43381:SF5">
    <property type="entry name" value="TR-TYPE G DOMAIN-CONTAINING PROTEIN"/>
    <property type="match status" value="1"/>
</dbReference>
<keyword evidence="5" id="KW-0547">Nucleotide-binding</keyword>
<feature type="compositionally biased region" description="Basic residues" evidence="8">
    <location>
        <begin position="372"/>
        <end position="386"/>
    </location>
</feature>
<reference evidence="10" key="1">
    <citation type="submission" date="2020-05" db="EMBL/GenBank/DDBJ databases">
        <authorList>
            <person name="Chiriac C."/>
            <person name="Salcher M."/>
            <person name="Ghai R."/>
            <person name="Kavagutti S V."/>
        </authorList>
    </citation>
    <scope>NUCLEOTIDE SEQUENCE</scope>
</reference>
<feature type="compositionally biased region" description="Basic and acidic residues" evidence="8">
    <location>
        <begin position="44"/>
        <end position="68"/>
    </location>
</feature>
<evidence type="ECO:0000256" key="7">
    <source>
        <dbReference type="ARBA" id="ARBA00023134"/>
    </source>
</evidence>
<dbReference type="Gene3D" id="2.40.30.10">
    <property type="entry name" value="Translation factors"/>
    <property type="match status" value="2"/>
</dbReference>
<feature type="compositionally biased region" description="Basic residues" evidence="8">
    <location>
        <begin position="100"/>
        <end position="112"/>
    </location>
</feature>
<feature type="compositionally biased region" description="Low complexity" evidence="8">
    <location>
        <begin position="192"/>
        <end position="202"/>
    </location>
</feature>
<keyword evidence="7" id="KW-0342">GTP-binding</keyword>
<dbReference type="Pfam" id="PF03144">
    <property type="entry name" value="GTP_EFTU_D2"/>
    <property type="match status" value="1"/>
</dbReference>
<dbReference type="InterPro" id="IPR044145">
    <property type="entry name" value="IF2_II"/>
</dbReference>
<feature type="compositionally biased region" description="Gly residues" evidence="8">
    <location>
        <begin position="291"/>
        <end position="304"/>
    </location>
</feature>
<dbReference type="HAMAP" id="MF_00100_B">
    <property type="entry name" value="IF_2_B"/>
    <property type="match status" value="1"/>
</dbReference>
<dbReference type="GO" id="GO:0003924">
    <property type="term" value="F:GTPase activity"/>
    <property type="evidence" value="ECO:0007669"/>
    <property type="project" value="InterPro"/>
</dbReference>
<keyword evidence="4" id="KW-0396">Initiation factor</keyword>
<feature type="domain" description="Tr-type G" evidence="9">
    <location>
        <begin position="496"/>
        <end position="664"/>
    </location>
</feature>
<feature type="region of interest" description="Disordered" evidence="8">
    <location>
        <begin position="165"/>
        <end position="392"/>
    </location>
</feature>
<dbReference type="Gene3D" id="3.40.50.300">
    <property type="entry name" value="P-loop containing nucleotide triphosphate hydrolases"/>
    <property type="match status" value="1"/>
</dbReference>
<evidence type="ECO:0000256" key="2">
    <source>
        <dbReference type="ARBA" id="ARBA00007733"/>
    </source>
</evidence>
<dbReference type="SUPFAM" id="SSF52156">
    <property type="entry name" value="Initiation factor IF2/eIF5b, domain 3"/>
    <property type="match status" value="1"/>
</dbReference>
<feature type="compositionally biased region" description="Pro residues" evidence="8">
    <location>
        <begin position="320"/>
        <end position="334"/>
    </location>
</feature>
<proteinExistence type="inferred from homology"/>
<dbReference type="InterPro" id="IPR027417">
    <property type="entry name" value="P-loop_NTPase"/>
</dbReference>
<dbReference type="InterPro" id="IPR000795">
    <property type="entry name" value="T_Tr_GTP-bd_dom"/>
</dbReference>
<dbReference type="InterPro" id="IPR036925">
    <property type="entry name" value="TIF_IF2_dom3_sf"/>
</dbReference>
<keyword evidence="3" id="KW-0963">Cytoplasm</keyword>
<dbReference type="CDD" id="cd03702">
    <property type="entry name" value="IF2_mtIF2_II"/>
    <property type="match status" value="1"/>
</dbReference>
<feature type="compositionally biased region" description="Gly residues" evidence="8">
    <location>
        <begin position="335"/>
        <end position="370"/>
    </location>
</feature>
<dbReference type="InterPro" id="IPR000178">
    <property type="entry name" value="TF_IF2_bacterial-like"/>
</dbReference>
<dbReference type="GO" id="GO:0005525">
    <property type="term" value="F:GTP binding"/>
    <property type="evidence" value="ECO:0007669"/>
    <property type="project" value="UniProtKB-KW"/>
</dbReference>
<feature type="compositionally biased region" description="Low complexity" evidence="8">
    <location>
        <begin position="117"/>
        <end position="129"/>
    </location>
</feature>
<dbReference type="NCBIfam" id="TIGR00487">
    <property type="entry name" value="IF-2"/>
    <property type="match status" value="1"/>
</dbReference>
<evidence type="ECO:0000313" key="10">
    <source>
        <dbReference type="EMBL" id="CAB4648337.1"/>
    </source>
</evidence>
<dbReference type="Gene3D" id="1.10.10.2480">
    <property type="match status" value="1"/>
</dbReference>